<evidence type="ECO:0000313" key="3">
    <source>
        <dbReference type="Proteomes" id="UP001066276"/>
    </source>
</evidence>
<reference evidence="2" key="1">
    <citation type="journal article" date="2022" name="bioRxiv">
        <title>Sequencing and chromosome-scale assembly of the giantPleurodeles waltlgenome.</title>
        <authorList>
            <person name="Brown T."/>
            <person name="Elewa A."/>
            <person name="Iarovenko S."/>
            <person name="Subramanian E."/>
            <person name="Araus A.J."/>
            <person name="Petzold A."/>
            <person name="Susuki M."/>
            <person name="Suzuki K.-i.T."/>
            <person name="Hayashi T."/>
            <person name="Toyoda A."/>
            <person name="Oliveira C."/>
            <person name="Osipova E."/>
            <person name="Leigh N.D."/>
            <person name="Simon A."/>
            <person name="Yun M.H."/>
        </authorList>
    </citation>
    <scope>NUCLEOTIDE SEQUENCE</scope>
    <source>
        <strain evidence="2">20211129_DDA</strain>
        <tissue evidence="2">Liver</tissue>
    </source>
</reference>
<protein>
    <submittedName>
        <fullName evidence="2">Uncharacterized protein</fullName>
    </submittedName>
</protein>
<evidence type="ECO:0000313" key="2">
    <source>
        <dbReference type="EMBL" id="KAJ1161063.1"/>
    </source>
</evidence>
<evidence type="ECO:0000256" key="1">
    <source>
        <dbReference type="SAM" id="MobiDB-lite"/>
    </source>
</evidence>
<dbReference type="EMBL" id="JANPWB010000008">
    <property type="protein sequence ID" value="KAJ1161063.1"/>
    <property type="molecule type" value="Genomic_DNA"/>
</dbReference>
<feature type="region of interest" description="Disordered" evidence="1">
    <location>
        <begin position="1"/>
        <end position="26"/>
    </location>
</feature>
<proteinExistence type="predicted"/>
<organism evidence="2 3">
    <name type="scientific">Pleurodeles waltl</name>
    <name type="common">Iberian ribbed newt</name>
    <dbReference type="NCBI Taxonomy" id="8319"/>
    <lineage>
        <taxon>Eukaryota</taxon>
        <taxon>Metazoa</taxon>
        <taxon>Chordata</taxon>
        <taxon>Craniata</taxon>
        <taxon>Vertebrata</taxon>
        <taxon>Euteleostomi</taxon>
        <taxon>Amphibia</taxon>
        <taxon>Batrachia</taxon>
        <taxon>Caudata</taxon>
        <taxon>Salamandroidea</taxon>
        <taxon>Salamandridae</taxon>
        <taxon>Pleurodelinae</taxon>
        <taxon>Pleurodeles</taxon>
    </lineage>
</organism>
<accession>A0AAV7SAD7</accession>
<keyword evidence="3" id="KW-1185">Reference proteome</keyword>
<dbReference type="Proteomes" id="UP001066276">
    <property type="component" value="Chromosome 4_2"/>
</dbReference>
<sequence length="129" mass="14195">MQGLTRQAQDSREQSPESQEEPSLATLPGAIEGLRVTLEGQIAGVLVEVSLLRAGLSKVVDKVSKAKISIETLQSKVRQLKQQMTLITTITSALEERAEDGGEQSRRNNIRLLGIPEGKSVEQFLEQWL</sequence>
<comment type="caution">
    <text evidence="2">The sequence shown here is derived from an EMBL/GenBank/DDBJ whole genome shotgun (WGS) entry which is preliminary data.</text>
</comment>
<name>A0AAV7SAD7_PLEWA</name>
<gene>
    <name evidence="2" type="ORF">NDU88_001551</name>
</gene>
<dbReference type="AlphaFoldDB" id="A0AAV7SAD7"/>